<evidence type="ECO:0000256" key="1">
    <source>
        <dbReference type="SAM" id="MobiDB-lite"/>
    </source>
</evidence>
<keyword evidence="4" id="KW-1185">Reference proteome</keyword>
<evidence type="ECO:0000259" key="2">
    <source>
        <dbReference type="Pfam" id="PF13391"/>
    </source>
</evidence>
<reference evidence="3" key="1">
    <citation type="journal article" date="2018" name="Genome Biol. Evol.">
        <title>Genomics and development of Lentinus tigrinus, a white-rot wood-decaying mushroom with dimorphic fruiting bodies.</title>
        <authorList>
            <person name="Wu B."/>
            <person name="Xu Z."/>
            <person name="Knudson A."/>
            <person name="Carlson A."/>
            <person name="Chen N."/>
            <person name="Kovaka S."/>
            <person name="LaButti K."/>
            <person name="Lipzen A."/>
            <person name="Pennachio C."/>
            <person name="Riley R."/>
            <person name="Schakwitz W."/>
            <person name="Umezawa K."/>
            <person name="Ohm R.A."/>
            <person name="Grigoriev I.V."/>
            <person name="Nagy L.G."/>
            <person name="Gibbons J."/>
            <person name="Hibbett D."/>
        </authorList>
    </citation>
    <scope>NUCLEOTIDE SEQUENCE [LARGE SCALE GENOMIC DNA]</scope>
    <source>
        <strain evidence="3">ALCF2SS1-6</strain>
    </source>
</reference>
<evidence type="ECO:0000313" key="4">
    <source>
        <dbReference type="Proteomes" id="UP000313359"/>
    </source>
</evidence>
<organism evidence="3 4">
    <name type="scientific">Lentinus tigrinus ALCF2SS1-6</name>
    <dbReference type="NCBI Taxonomy" id="1328759"/>
    <lineage>
        <taxon>Eukaryota</taxon>
        <taxon>Fungi</taxon>
        <taxon>Dikarya</taxon>
        <taxon>Basidiomycota</taxon>
        <taxon>Agaricomycotina</taxon>
        <taxon>Agaricomycetes</taxon>
        <taxon>Polyporales</taxon>
        <taxon>Polyporaceae</taxon>
        <taxon>Lentinus</taxon>
    </lineage>
</organism>
<feature type="domain" description="HNH nuclease" evidence="2">
    <location>
        <begin position="66"/>
        <end position="130"/>
    </location>
</feature>
<sequence length="527" mass="57677">MSTFIIRDGKISYQCPPYHRIAGNPTHRNMAALDYPDSESSVSSQDPARSALKTLRKELLRKDMHCFVSGTCDQSLQVAHICNAVKNDPARKIDVEKLLTFFGFGEEGFQLDSIQNSMLLESNLHIPWDQNAAFALVPQQNILDKIRTILVTCNGKWQEACKDENLPNARPANADPFTQVAALRPFKWRLLVLHPAAILTVNKPLMLLSPEARAQIVNSGGEYIPTVRDWREWCLHPYEPFLVPVDSSENPSPLDELLLPDLAHRGSEATSVFAMLLNAHTKLQFYMQTRGLGTSYLAYRRRFLHSDAWDVADSLITTYAHLVSTVVNSILYTPKGCELPVGVDASLDDQPGGYPAGDRTSQDQSGDASDSEMEEMSSHGTGGSGGHTLPPRVANAIGASSSPAPSPPLDASLTTSGTADSDEGILAHDRMLVESDTPHDHGKGKGKGVDDTVVTKDSEHSPEATTADFPDHPEGPPEKEIDGFTDTEWSMLKRQVFSRDPAVATNALMLMACNTSYQLPDGPFADR</sequence>
<evidence type="ECO:0000313" key="3">
    <source>
        <dbReference type="EMBL" id="RPD58327.1"/>
    </source>
</evidence>
<dbReference type="InterPro" id="IPR003615">
    <property type="entry name" value="HNH_nuc"/>
</dbReference>
<proteinExistence type="predicted"/>
<protein>
    <recommendedName>
        <fullName evidence="2">HNH nuclease domain-containing protein</fullName>
    </recommendedName>
</protein>
<dbReference type="OrthoDB" id="3060654at2759"/>
<feature type="region of interest" description="Disordered" evidence="1">
    <location>
        <begin position="343"/>
        <end position="421"/>
    </location>
</feature>
<dbReference type="Pfam" id="PF13391">
    <property type="entry name" value="HNH_2"/>
    <property type="match status" value="1"/>
</dbReference>
<dbReference type="Proteomes" id="UP000313359">
    <property type="component" value="Unassembled WGS sequence"/>
</dbReference>
<feature type="compositionally biased region" description="Basic and acidic residues" evidence="1">
    <location>
        <begin position="435"/>
        <end position="462"/>
    </location>
</feature>
<dbReference type="AlphaFoldDB" id="A0A5C2S470"/>
<accession>A0A5C2S470</accession>
<dbReference type="EMBL" id="ML122276">
    <property type="protein sequence ID" value="RPD58327.1"/>
    <property type="molecule type" value="Genomic_DNA"/>
</dbReference>
<feature type="compositionally biased region" description="Basic and acidic residues" evidence="1">
    <location>
        <begin position="469"/>
        <end position="482"/>
    </location>
</feature>
<name>A0A5C2S470_9APHY</name>
<feature type="region of interest" description="Disordered" evidence="1">
    <location>
        <begin position="435"/>
        <end position="482"/>
    </location>
</feature>
<gene>
    <name evidence="3" type="ORF">L227DRAFT_655003</name>
</gene>